<dbReference type="Pfam" id="PF03883">
    <property type="entry name" value="H2O2_YaaD"/>
    <property type="match status" value="1"/>
</dbReference>
<dbReference type="AlphaFoldDB" id="A0A2W0C8R2"/>
<name>A0A2W0C8R2_9BACL</name>
<reference evidence="2 3" key="1">
    <citation type="submission" date="2018-01" db="EMBL/GenBank/DDBJ databases">
        <title>Genome sequence of the PGP bacterium Paenibacillus illinoisensis E3.</title>
        <authorList>
            <person name="Rolli E."/>
            <person name="Marasco R."/>
            <person name="Bessem C."/>
            <person name="Michoud G."/>
            <person name="Gaiarsa S."/>
            <person name="Borin S."/>
            <person name="Daffonchio D."/>
        </authorList>
    </citation>
    <scope>NUCLEOTIDE SEQUENCE [LARGE SCALE GENOMIC DNA]</scope>
    <source>
        <strain evidence="2 3">E3</strain>
    </source>
</reference>
<comment type="caution">
    <text evidence="2">The sequence shown here is derived from an EMBL/GenBank/DDBJ whole genome shotgun (WGS) entry which is preliminary data.</text>
</comment>
<comment type="similarity">
    <text evidence="1">Belongs to the UPF0246 family.</text>
</comment>
<sequence>MRIIISPAKKMKVDTDLMTSAQLPRFINESEQLLSVLQKLSYEELKALWKCNDAIAEQNMERICKMNVKANLTPAIYAYEGIQYQYMAAGVFQEEELAYLEQHLRILSGFYGMLRPLDGVTPYRLEMQGKLQGPGFSSLYHFWGSKLADQLQSESNCILNLASKEYSKNIIPFLSEETRFINCVFGQMINGKMVEKATRAKMARGEMVRYMAERKITDVQEIRNFDRLNFGFSEERSDESTFVFIQAEGK</sequence>
<evidence type="ECO:0000313" key="3">
    <source>
        <dbReference type="Proteomes" id="UP000247459"/>
    </source>
</evidence>
<dbReference type="Proteomes" id="UP000247459">
    <property type="component" value="Unassembled WGS sequence"/>
</dbReference>
<dbReference type="RefSeq" id="WP_110759162.1">
    <property type="nucleotide sequence ID" value="NZ_PRLG01000019.1"/>
</dbReference>
<organism evidence="2 3">
    <name type="scientific">Paenibacillus illinoisensis</name>
    <dbReference type="NCBI Taxonomy" id="59845"/>
    <lineage>
        <taxon>Bacteria</taxon>
        <taxon>Bacillati</taxon>
        <taxon>Bacillota</taxon>
        <taxon>Bacilli</taxon>
        <taxon>Bacillales</taxon>
        <taxon>Paenibacillaceae</taxon>
        <taxon>Paenibacillus</taxon>
    </lineage>
</organism>
<accession>A0A2W0C8R2</accession>
<dbReference type="EMBL" id="PRLG01000019">
    <property type="protein sequence ID" value="PYY28970.1"/>
    <property type="molecule type" value="Genomic_DNA"/>
</dbReference>
<dbReference type="PANTHER" id="PTHR30283:SF4">
    <property type="entry name" value="PEROXIDE STRESS RESISTANCE PROTEIN YAAA"/>
    <property type="match status" value="1"/>
</dbReference>
<dbReference type="PANTHER" id="PTHR30283">
    <property type="entry name" value="PEROXIDE STRESS RESPONSE PROTEIN YAAA"/>
    <property type="match status" value="1"/>
</dbReference>
<protein>
    <recommendedName>
        <fullName evidence="1">UPF0246 protein PIL02S_02942</fullName>
    </recommendedName>
</protein>
<dbReference type="GO" id="GO:0005829">
    <property type="term" value="C:cytosol"/>
    <property type="evidence" value="ECO:0007669"/>
    <property type="project" value="TreeGrafter"/>
</dbReference>
<evidence type="ECO:0000256" key="1">
    <source>
        <dbReference type="HAMAP-Rule" id="MF_00652"/>
    </source>
</evidence>
<dbReference type="GO" id="GO:0033194">
    <property type="term" value="P:response to hydroperoxide"/>
    <property type="evidence" value="ECO:0007669"/>
    <property type="project" value="TreeGrafter"/>
</dbReference>
<gene>
    <name evidence="2" type="ORF">PIL02S_02942</name>
</gene>
<evidence type="ECO:0000313" key="2">
    <source>
        <dbReference type="EMBL" id="PYY28970.1"/>
    </source>
</evidence>
<dbReference type="HAMAP" id="MF_00652">
    <property type="entry name" value="UPF0246"/>
    <property type="match status" value="1"/>
</dbReference>
<dbReference type="NCBIfam" id="NF002543">
    <property type="entry name" value="PRK02101.1-4"/>
    <property type="match status" value="1"/>
</dbReference>
<dbReference type="InterPro" id="IPR005583">
    <property type="entry name" value="YaaA"/>
</dbReference>
<proteinExistence type="inferred from homology"/>
<dbReference type="OrthoDB" id="9777133at2"/>